<keyword evidence="4" id="KW-0812">Transmembrane</keyword>
<dbReference type="EMBL" id="KN822995">
    <property type="protein sequence ID" value="KIO28357.1"/>
    <property type="molecule type" value="Genomic_DNA"/>
</dbReference>
<feature type="region of interest" description="Disordered" evidence="3">
    <location>
        <begin position="665"/>
        <end position="687"/>
    </location>
</feature>
<dbReference type="Gene3D" id="2.120.10.80">
    <property type="entry name" value="Kelch-type beta propeller"/>
    <property type="match status" value="2"/>
</dbReference>
<evidence type="ECO:0000256" key="2">
    <source>
        <dbReference type="ARBA" id="ARBA00022737"/>
    </source>
</evidence>
<sequence>MVLAVGLLAIDAATAQSAPSSRWGQASTVAGTTLLVQGGKVDPFNSYSYTAAPNTNDLFALDLSQPFDCANPPWTYLSGSQDPSSSQGPAIAFHTLSAYSSKRALSFGGNGGPDMAIETNADSVWTLEFWNQSSVSWTQQPEDWADQPIRRVYHSAAVFDKSVWITGGERADGSGLGFAETFLFTGSGSNGQFINLQAAVAGGVLSDVVGHGSVVLPNGLLVVIGGYSPSHQSMMPMTTIFTLDTTQDAAVWGLMVAEGSQIPSPRRNFALAVLPNNTLLIHGGSDASMETLYSDGFTLNFNTNPPTWTALPSALSDAVGPRIDHMAVGVGKNVIFGFGRSPNGPAPATLVVYDSTAGTPGDAYQPDSSGSTNPNSTPTATNGHPTVTGTASHGPSPSVSVSVSVSTCSPSGTVTVICTPTGTSAPEGASSKKRAIIALSSVIGILGALAVALGLIWWFFRRRDRKSSSPPSHRPYDRPWGGMLGGYRHRHLLGTGDTEDPVLPGATAREKIPTVGGERYTDAPRGLVGLLAAPFRRSQDSSPRARKDMLGDEDDTEFFVPGHVGGPSGGSTSSAVRPTFKRWGSSTRQLWNGMVNASTTSFKAAFGIGATGTDGPPTPRSALFGRGDNPEWWEKTTDPFSDEALLMANLPTSPTAMGMGLAATQRQRGGGSGHYQSASFSTTSTGPYRDPFVDSSLAGHSRESTAASLSGPYVQMARSDSYQPFMMPLDDPPPQSSLVPGRPLSPPTIDMSNVRLVPGLITPGTLASNDTLGHPHEFGLTTPSTETNTSSGGRSTSPYPGSLLTTPPTSIIGSAPTTPMKRSDSWWARFGRASLTSLSRNGSGAGGLNRIRSLRGPIGGGSRSPTDVYAALDFRDPNPPPRLEGIEETGQSNDPSPESIKPKQGSGDSAIPAIARLKQKHPLRDLHSKSLSSMATADSEALEKMGRMDVIQRGRTASSETTTPAGSINEDWEYGIAHLVPLQHASPVSSMGDRPMPLHKSSSGTTATMPTPPSASGSGSGTQETYTTANTHQTQGLHQESSDSVPSIPPPPAAPRRGRRPSAGLATRVAVFEGMALSTSPPGSPMSPTFSRSPSTAGPSPLREVDKRKSGGVRYGLMERPPLFVANPDAKREGTESTMEGEILTPPPPSASSPRPLL</sequence>
<dbReference type="PANTHER" id="PTHR46093:SF18">
    <property type="entry name" value="FIBRONECTIN TYPE-III DOMAIN-CONTAINING PROTEIN"/>
    <property type="match status" value="1"/>
</dbReference>
<keyword evidence="4" id="KW-0472">Membrane</keyword>
<dbReference type="SUPFAM" id="SSF117281">
    <property type="entry name" value="Kelch motif"/>
    <property type="match status" value="2"/>
</dbReference>
<evidence type="ECO:0000313" key="6">
    <source>
        <dbReference type="EMBL" id="KIO28357.1"/>
    </source>
</evidence>
<keyword evidence="2" id="KW-0677">Repeat</keyword>
<organism evidence="6 7">
    <name type="scientific">Tulasnella calospora MUT 4182</name>
    <dbReference type="NCBI Taxonomy" id="1051891"/>
    <lineage>
        <taxon>Eukaryota</taxon>
        <taxon>Fungi</taxon>
        <taxon>Dikarya</taxon>
        <taxon>Basidiomycota</taxon>
        <taxon>Agaricomycotina</taxon>
        <taxon>Agaricomycetes</taxon>
        <taxon>Cantharellales</taxon>
        <taxon>Tulasnellaceae</taxon>
        <taxon>Tulasnella</taxon>
    </lineage>
</organism>
<dbReference type="OrthoDB" id="432528at2759"/>
<dbReference type="Proteomes" id="UP000054248">
    <property type="component" value="Unassembled WGS sequence"/>
</dbReference>
<keyword evidence="1" id="KW-0880">Kelch repeat</keyword>
<feature type="compositionally biased region" description="Polar residues" evidence="3">
    <location>
        <begin position="1023"/>
        <end position="1039"/>
    </location>
</feature>
<feature type="compositionally biased region" description="Polar residues" evidence="3">
    <location>
        <begin position="781"/>
        <end position="817"/>
    </location>
</feature>
<reference evidence="6 7" key="1">
    <citation type="submission" date="2014-04" db="EMBL/GenBank/DDBJ databases">
        <authorList>
            <consortium name="DOE Joint Genome Institute"/>
            <person name="Kuo A."/>
            <person name="Girlanda M."/>
            <person name="Perotto S."/>
            <person name="Kohler A."/>
            <person name="Nagy L.G."/>
            <person name="Floudas D."/>
            <person name="Copeland A."/>
            <person name="Barry K.W."/>
            <person name="Cichocki N."/>
            <person name="Veneault-Fourrey C."/>
            <person name="LaButti K."/>
            <person name="Lindquist E.A."/>
            <person name="Lipzen A."/>
            <person name="Lundell T."/>
            <person name="Morin E."/>
            <person name="Murat C."/>
            <person name="Sun H."/>
            <person name="Tunlid A."/>
            <person name="Henrissat B."/>
            <person name="Grigoriev I.V."/>
            <person name="Hibbett D.S."/>
            <person name="Martin F."/>
            <person name="Nordberg H.P."/>
            <person name="Cantor M.N."/>
            <person name="Hua S.X."/>
        </authorList>
    </citation>
    <scope>NUCLEOTIDE SEQUENCE [LARGE SCALE GENOMIC DNA]</scope>
    <source>
        <strain evidence="6 7">MUT 4182</strain>
    </source>
</reference>
<evidence type="ECO:0000256" key="4">
    <source>
        <dbReference type="SAM" id="Phobius"/>
    </source>
</evidence>
<evidence type="ECO:0000256" key="5">
    <source>
        <dbReference type="SAM" id="SignalP"/>
    </source>
</evidence>
<evidence type="ECO:0000256" key="1">
    <source>
        <dbReference type="ARBA" id="ARBA00022441"/>
    </source>
</evidence>
<feature type="transmembrane region" description="Helical" evidence="4">
    <location>
        <begin position="436"/>
        <end position="460"/>
    </location>
</feature>
<feature type="compositionally biased region" description="Pro residues" evidence="3">
    <location>
        <begin position="1145"/>
        <end position="1158"/>
    </location>
</feature>
<proteinExistence type="predicted"/>
<feature type="compositionally biased region" description="Polar residues" evidence="3">
    <location>
        <begin position="674"/>
        <end position="686"/>
    </location>
</feature>
<feature type="compositionally biased region" description="Low complexity" evidence="3">
    <location>
        <begin position="1078"/>
        <end position="1091"/>
    </location>
</feature>
<feature type="signal peptide" evidence="5">
    <location>
        <begin position="1"/>
        <end position="15"/>
    </location>
</feature>
<evidence type="ECO:0000313" key="7">
    <source>
        <dbReference type="Proteomes" id="UP000054248"/>
    </source>
</evidence>
<accession>A0A0C3M3Y6</accession>
<evidence type="ECO:0000256" key="3">
    <source>
        <dbReference type="SAM" id="MobiDB-lite"/>
    </source>
</evidence>
<dbReference type="PANTHER" id="PTHR46093">
    <property type="entry name" value="ACYL-COA-BINDING DOMAIN-CONTAINING PROTEIN 5"/>
    <property type="match status" value="1"/>
</dbReference>
<feature type="region of interest" description="Disordered" evidence="3">
    <location>
        <begin position="837"/>
        <end position="908"/>
    </location>
</feature>
<name>A0A0C3M3Y6_9AGAM</name>
<dbReference type="InterPro" id="IPR015915">
    <property type="entry name" value="Kelch-typ_b-propeller"/>
</dbReference>
<keyword evidence="5" id="KW-0732">Signal</keyword>
<feature type="compositionally biased region" description="Low complexity" evidence="3">
    <location>
        <begin position="1001"/>
        <end position="1017"/>
    </location>
</feature>
<protein>
    <submittedName>
        <fullName evidence="6">Uncharacterized protein</fullName>
    </submittedName>
</protein>
<reference evidence="7" key="2">
    <citation type="submission" date="2015-01" db="EMBL/GenBank/DDBJ databases">
        <title>Evolutionary Origins and Diversification of the Mycorrhizal Mutualists.</title>
        <authorList>
            <consortium name="DOE Joint Genome Institute"/>
            <consortium name="Mycorrhizal Genomics Consortium"/>
            <person name="Kohler A."/>
            <person name="Kuo A."/>
            <person name="Nagy L.G."/>
            <person name="Floudas D."/>
            <person name="Copeland A."/>
            <person name="Barry K.W."/>
            <person name="Cichocki N."/>
            <person name="Veneault-Fourrey C."/>
            <person name="LaButti K."/>
            <person name="Lindquist E.A."/>
            <person name="Lipzen A."/>
            <person name="Lundell T."/>
            <person name="Morin E."/>
            <person name="Murat C."/>
            <person name="Riley R."/>
            <person name="Ohm R."/>
            <person name="Sun H."/>
            <person name="Tunlid A."/>
            <person name="Henrissat B."/>
            <person name="Grigoriev I.V."/>
            <person name="Hibbett D.S."/>
            <person name="Martin F."/>
        </authorList>
    </citation>
    <scope>NUCLEOTIDE SEQUENCE [LARGE SCALE GENOMIC DNA]</scope>
    <source>
        <strain evidence="7">MUT 4182</strain>
    </source>
</reference>
<feature type="chain" id="PRO_5012768467" evidence="5">
    <location>
        <begin position="16"/>
        <end position="1158"/>
    </location>
</feature>
<feature type="region of interest" description="Disordered" evidence="3">
    <location>
        <begin position="986"/>
        <end position="1158"/>
    </location>
</feature>
<dbReference type="AlphaFoldDB" id="A0A0C3M3Y6"/>
<gene>
    <name evidence="6" type="ORF">M407DRAFT_22415</name>
</gene>
<feature type="compositionally biased region" description="Low complexity" evidence="3">
    <location>
        <begin position="368"/>
        <end position="383"/>
    </location>
</feature>
<feature type="region of interest" description="Disordered" evidence="3">
    <location>
        <begin position="775"/>
        <end position="822"/>
    </location>
</feature>
<keyword evidence="7" id="KW-1185">Reference proteome</keyword>
<keyword evidence="4" id="KW-1133">Transmembrane helix</keyword>
<dbReference type="STRING" id="1051891.A0A0C3M3Y6"/>
<feature type="region of interest" description="Disordered" evidence="3">
    <location>
        <begin position="357"/>
        <end position="399"/>
    </location>
</feature>
<dbReference type="HOGENOM" id="CLU_007044_0_0_1"/>
<feature type="compositionally biased region" description="Polar residues" evidence="3">
    <location>
        <begin position="384"/>
        <end position="393"/>
    </location>
</feature>